<proteinExistence type="predicted"/>
<reference evidence="2" key="1">
    <citation type="submission" date="2021-03" db="EMBL/GenBank/DDBJ databases">
        <title>Draft genome sequence of rust myrtle Austropuccinia psidii MF-1, a brazilian biotype.</title>
        <authorList>
            <person name="Quecine M.C."/>
            <person name="Pachon D.M.R."/>
            <person name="Bonatelli M.L."/>
            <person name="Correr F.H."/>
            <person name="Franceschini L.M."/>
            <person name="Leite T.F."/>
            <person name="Margarido G.R.A."/>
            <person name="Almeida C.A."/>
            <person name="Ferrarezi J.A."/>
            <person name="Labate C.A."/>
        </authorList>
    </citation>
    <scope>NUCLEOTIDE SEQUENCE</scope>
    <source>
        <strain evidence="2">MF-1</strain>
    </source>
</reference>
<gene>
    <name evidence="2" type="ORF">O181_080273</name>
</gene>
<evidence type="ECO:0000313" key="2">
    <source>
        <dbReference type="EMBL" id="MBW0540558.1"/>
    </source>
</evidence>
<protein>
    <submittedName>
        <fullName evidence="2">Uncharacterized protein</fullName>
    </submittedName>
</protein>
<dbReference type="Proteomes" id="UP000765509">
    <property type="component" value="Unassembled WGS sequence"/>
</dbReference>
<organism evidence="2 3">
    <name type="scientific">Austropuccinia psidii MF-1</name>
    <dbReference type="NCBI Taxonomy" id="1389203"/>
    <lineage>
        <taxon>Eukaryota</taxon>
        <taxon>Fungi</taxon>
        <taxon>Dikarya</taxon>
        <taxon>Basidiomycota</taxon>
        <taxon>Pucciniomycotina</taxon>
        <taxon>Pucciniomycetes</taxon>
        <taxon>Pucciniales</taxon>
        <taxon>Sphaerophragmiaceae</taxon>
        <taxon>Austropuccinia</taxon>
    </lineage>
</organism>
<dbReference type="EMBL" id="AVOT02045202">
    <property type="protein sequence ID" value="MBW0540558.1"/>
    <property type="molecule type" value="Genomic_DNA"/>
</dbReference>
<evidence type="ECO:0000313" key="3">
    <source>
        <dbReference type="Proteomes" id="UP000765509"/>
    </source>
</evidence>
<sequence>MSGSTCSKKAANDDTEPKPLSNQEVYSMLNSLCSEVSSLKSARVSETAEMQPLHLALSSPPVLSPYHQQSRVAYPAYDRFMQEPYRAADRSNHLLQDGSNVAEWVAGLNRVLCVAFNSEHLVEELPSLLNNCSAQENRAISHFINATCKV</sequence>
<dbReference type="AlphaFoldDB" id="A0A9Q3FIC9"/>
<name>A0A9Q3FIC9_9BASI</name>
<keyword evidence="3" id="KW-1185">Reference proteome</keyword>
<accession>A0A9Q3FIC9</accession>
<feature type="region of interest" description="Disordered" evidence="1">
    <location>
        <begin position="1"/>
        <end position="21"/>
    </location>
</feature>
<comment type="caution">
    <text evidence="2">The sequence shown here is derived from an EMBL/GenBank/DDBJ whole genome shotgun (WGS) entry which is preliminary data.</text>
</comment>
<evidence type="ECO:0000256" key="1">
    <source>
        <dbReference type="SAM" id="MobiDB-lite"/>
    </source>
</evidence>